<protein>
    <submittedName>
        <fullName evidence="1">DUF2835 domain-containing protein</fullName>
    </submittedName>
</protein>
<gene>
    <name evidence="1" type="ORF">GWK36_07785</name>
</gene>
<name>A0A6G7VCV2_9GAMM</name>
<proteinExistence type="predicted"/>
<dbReference type="InterPro" id="IPR021363">
    <property type="entry name" value="DUF2835"/>
</dbReference>
<dbReference type="KEGG" id="cjap:GWK36_07785"/>
<sequence>MQRLYFSLNIPRDDYLRYYRGAAARVMARAQDGRTLSLPASRLRPFVTHTGIQGRFCAVLGPDNRLISLERQPD</sequence>
<dbReference type="Proteomes" id="UP000502699">
    <property type="component" value="Chromosome"/>
</dbReference>
<dbReference type="AlphaFoldDB" id="A0A6G7VCV2"/>
<dbReference type="Pfam" id="PF11197">
    <property type="entry name" value="DUF2835"/>
    <property type="match status" value="1"/>
</dbReference>
<dbReference type="EMBL" id="CP048029">
    <property type="protein sequence ID" value="QIK37903.1"/>
    <property type="molecule type" value="Genomic_DNA"/>
</dbReference>
<reference evidence="2" key="1">
    <citation type="submission" date="2020-01" db="EMBL/GenBank/DDBJ databases">
        <title>Caldichromatium gen. nov., sp. nov., a thermophilic purple sulfur bacterium member of the family Chromatiaceae isolated from Nakabusa hot spring, Japan.</title>
        <authorList>
            <person name="Saini M.K."/>
            <person name="Hanada S."/>
            <person name="Tank M."/>
        </authorList>
    </citation>
    <scope>NUCLEOTIDE SEQUENCE [LARGE SCALE GENOMIC DNA]</scope>
    <source>
        <strain evidence="2">No.7</strain>
    </source>
</reference>
<evidence type="ECO:0000313" key="1">
    <source>
        <dbReference type="EMBL" id="QIK37903.1"/>
    </source>
</evidence>
<organism evidence="1 2">
    <name type="scientific">Caldichromatium japonicum</name>
    <dbReference type="NCBI Taxonomy" id="2699430"/>
    <lineage>
        <taxon>Bacteria</taxon>
        <taxon>Pseudomonadati</taxon>
        <taxon>Pseudomonadota</taxon>
        <taxon>Gammaproteobacteria</taxon>
        <taxon>Chromatiales</taxon>
        <taxon>Chromatiaceae</taxon>
        <taxon>Caldichromatium</taxon>
    </lineage>
</organism>
<dbReference type="RefSeq" id="WP_166270666.1">
    <property type="nucleotide sequence ID" value="NZ_CP048029.1"/>
</dbReference>
<accession>A0A6G7VCV2</accession>
<evidence type="ECO:0000313" key="2">
    <source>
        <dbReference type="Proteomes" id="UP000502699"/>
    </source>
</evidence>
<keyword evidence="2" id="KW-1185">Reference proteome</keyword>